<accession>A0A2G2UZ98</accession>
<reference evidence="2" key="2">
    <citation type="journal article" date="2017" name="J. Anim. Genet.">
        <title>Multiple reference genome sequences of hot pepper reveal the massive evolution of plant disease resistance genes by retroduplication.</title>
        <authorList>
            <person name="Kim S."/>
            <person name="Park J."/>
            <person name="Yeom S.-I."/>
            <person name="Kim Y.-M."/>
            <person name="Seo E."/>
            <person name="Kim K.-T."/>
            <person name="Kim M.-S."/>
            <person name="Lee J.M."/>
            <person name="Cheong K."/>
            <person name="Shin H.-S."/>
            <person name="Kim S.-B."/>
            <person name="Han K."/>
            <person name="Lee J."/>
            <person name="Park M."/>
            <person name="Lee H.-A."/>
            <person name="Lee H.-Y."/>
            <person name="Lee Y."/>
            <person name="Oh S."/>
            <person name="Lee J.H."/>
            <person name="Choi E."/>
            <person name="Choi E."/>
            <person name="Lee S.E."/>
            <person name="Jeon J."/>
            <person name="Kim H."/>
            <person name="Choi G."/>
            <person name="Song H."/>
            <person name="Lee J."/>
            <person name="Lee S.-C."/>
            <person name="Kwon J.-K."/>
            <person name="Lee H.-Y."/>
            <person name="Koo N."/>
            <person name="Hong Y."/>
            <person name="Kim R.W."/>
            <person name="Kang W.-H."/>
            <person name="Huh J.H."/>
            <person name="Kang B.-C."/>
            <person name="Yang T.-J."/>
            <person name="Lee Y.-H."/>
            <person name="Bennetzen J.L."/>
            <person name="Choi D."/>
        </authorList>
    </citation>
    <scope>NUCLEOTIDE SEQUENCE [LARGE SCALE GENOMIC DNA]</scope>
    <source>
        <strain evidence="2">cv. PBC81</strain>
    </source>
</reference>
<dbReference type="STRING" id="33114.A0A2G2UZ98"/>
<dbReference type="GO" id="GO:0006107">
    <property type="term" value="P:oxaloacetate metabolic process"/>
    <property type="evidence" value="ECO:0007669"/>
    <property type="project" value="TreeGrafter"/>
</dbReference>
<dbReference type="SUPFAM" id="SSF56317">
    <property type="entry name" value="Carbon-nitrogen hydrolase"/>
    <property type="match status" value="1"/>
</dbReference>
<dbReference type="GO" id="GO:0005739">
    <property type="term" value="C:mitochondrion"/>
    <property type="evidence" value="ECO:0007669"/>
    <property type="project" value="TreeGrafter"/>
</dbReference>
<feature type="domain" description="CN hydrolase" evidence="1">
    <location>
        <begin position="15"/>
        <end position="92"/>
    </location>
</feature>
<evidence type="ECO:0000313" key="2">
    <source>
        <dbReference type="EMBL" id="PHT25958.1"/>
    </source>
</evidence>
<dbReference type="GO" id="GO:0006528">
    <property type="term" value="P:asparagine metabolic process"/>
    <property type="evidence" value="ECO:0007669"/>
    <property type="project" value="TreeGrafter"/>
</dbReference>
<protein>
    <submittedName>
        <fullName evidence="2">Omega-amidase,chloroplastic</fullName>
    </submittedName>
</protein>
<dbReference type="GO" id="GO:0006541">
    <property type="term" value="P:glutamine metabolic process"/>
    <property type="evidence" value="ECO:0007669"/>
    <property type="project" value="TreeGrafter"/>
</dbReference>
<dbReference type="OrthoDB" id="10250282at2759"/>
<dbReference type="PANTHER" id="PTHR23088">
    <property type="entry name" value="NITRILASE-RELATED"/>
    <property type="match status" value="1"/>
</dbReference>
<dbReference type="Pfam" id="PF00795">
    <property type="entry name" value="CN_hydrolase"/>
    <property type="match status" value="1"/>
</dbReference>
<dbReference type="EMBL" id="MLFT02001124">
    <property type="protein sequence ID" value="PHT25958.1"/>
    <property type="molecule type" value="Genomic_DNA"/>
</dbReference>
<dbReference type="InterPro" id="IPR003010">
    <property type="entry name" value="C-N_Hydrolase"/>
</dbReference>
<comment type="caution">
    <text evidence="2">The sequence shown here is derived from an EMBL/GenBank/DDBJ whole genome shotgun (WGS) entry which is preliminary data.</text>
</comment>
<sequence>MSCYLDFYHLKLAMEIWNSPYSNDSFPIYAEDIDAGPDASPSTAMLSEVAQLLKITIVGGSIPEHSGDKLYKICRVFDTDGKLKAKHKKVSIHFSFCGSGYNANYGNTESGYPGNYYPASYGVNPMNPAHPVQGGTEGYSQYGHGPGAWSGYDLQRAQGPR</sequence>
<dbReference type="InterPro" id="IPR036526">
    <property type="entry name" value="C-N_Hydrolase_sf"/>
</dbReference>
<evidence type="ECO:0000259" key="1">
    <source>
        <dbReference type="Pfam" id="PF00795"/>
    </source>
</evidence>
<dbReference type="GO" id="GO:0050152">
    <property type="term" value="F:omega-amidase activity"/>
    <property type="evidence" value="ECO:0007669"/>
    <property type="project" value="TreeGrafter"/>
</dbReference>
<dbReference type="PANTHER" id="PTHR23088:SF30">
    <property type="entry name" value="OMEGA-AMIDASE NIT2"/>
    <property type="match status" value="1"/>
</dbReference>
<gene>
    <name evidence="2" type="ORF">CQW23_34423</name>
</gene>
<dbReference type="Gene3D" id="3.60.110.10">
    <property type="entry name" value="Carbon-nitrogen hydrolase"/>
    <property type="match status" value="1"/>
</dbReference>
<proteinExistence type="predicted"/>
<name>A0A2G2UZ98_CAPBA</name>
<reference evidence="2" key="1">
    <citation type="journal article" date="2017" name="Genome Biol.">
        <title>New reference genome sequences of hot pepper reveal the massive evolution of plant disease-resistance genes by retroduplication.</title>
        <authorList>
            <person name="Kim S."/>
            <person name="Park J."/>
            <person name="Yeom S.I."/>
            <person name="Kim Y.M."/>
            <person name="Seo E."/>
            <person name="Kim K.T."/>
            <person name="Kim M.S."/>
            <person name="Lee J.M."/>
            <person name="Cheong K."/>
            <person name="Shin H.S."/>
            <person name="Kim S.B."/>
            <person name="Han K."/>
            <person name="Lee J."/>
            <person name="Park M."/>
            <person name="Lee H.A."/>
            <person name="Lee H.Y."/>
            <person name="Lee Y."/>
            <person name="Oh S."/>
            <person name="Lee J.H."/>
            <person name="Choi E."/>
            <person name="Choi E."/>
            <person name="Lee S.E."/>
            <person name="Jeon J."/>
            <person name="Kim H."/>
            <person name="Choi G."/>
            <person name="Song H."/>
            <person name="Lee J."/>
            <person name="Lee S.C."/>
            <person name="Kwon J.K."/>
            <person name="Lee H.Y."/>
            <person name="Koo N."/>
            <person name="Hong Y."/>
            <person name="Kim R.W."/>
            <person name="Kang W.H."/>
            <person name="Huh J.H."/>
            <person name="Kang B.C."/>
            <person name="Yang T.J."/>
            <person name="Lee Y.H."/>
            <person name="Bennetzen J.L."/>
            <person name="Choi D."/>
        </authorList>
    </citation>
    <scope>NUCLEOTIDE SEQUENCE [LARGE SCALE GENOMIC DNA]</scope>
    <source>
        <strain evidence="2">PBC81</strain>
        <tissue evidence="2">Leaf</tissue>
    </source>
</reference>
<organism evidence="2">
    <name type="scientific">Capsicum baccatum</name>
    <name type="common">Peruvian pepper</name>
    <dbReference type="NCBI Taxonomy" id="33114"/>
    <lineage>
        <taxon>Eukaryota</taxon>
        <taxon>Viridiplantae</taxon>
        <taxon>Streptophyta</taxon>
        <taxon>Embryophyta</taxon>
        <taxon>Tracheophyta</taxon>
        <taxon>Spermatophyta</taxon>
        <taxon>Magnoliopsida</taxon>
        <taxon>eudicotyledons</taxon>
        <taxon>Gunneridae</taxon>
        <taxon>Pentapetalae</taxon>
        <taxon>asterids</taxon>
        <taxon>lamiids</taxon>
        <taxon>Solanales</taxon>
        <taxon>Solanaceae</taxon>
        <taxon>Solanoideae</taxon>
        <taxon>Capsiceae</taxon>
        <taxon>Capsicum</taxon>
    </lineage>
</organism>
<dbReference type="AlphaFoldDB" id="A0A2G2UZ98"/>